<dbReference type="PANTHER" id="PTHR11067">
    <property type="entry name" value="INOSINE TRIPHOSPHATE PYROPHOSPHATASE/HAM1 PROTEIN"/>
    <property type="match status" value="1"/>
</dbReference>
<evidence type="ECO:0000256" key="5">
    <source>
        <dbReference type="ARBA" id="ARBA00022801"/>
    </source>
</evidence>
<feature type="binding site" evidence="10">
    <location>
        <begin position="12"/>
        <end position="17"/>
    </location>
    <ligand>
        <name>substrate</name>
    </ligand>
</feature>
<feature type="active site" description="Proton acceptor" evidence="10">
    <location>
        <position position="73"/>
    </location>
</feature>
<dbReference type="RefSeq" id="WP_043920060.1">
    <property type="nucleotide sequence ID" value="NZ_FZPF01000001.1"/>
</dbReference>
<dbReference type="GO" id="GO:0046872">
    <property type="term" value="F:metal ion binding"/>
    <property type="evidence" value="ECO:0007669"/>
    <property type="project" value="UniProtKB-KW"/>
</dbReference>
<dbReference type="Pfam" id="PF01725">
    <property type="entry name" value="Ham1p_like"/>
    <property type="match status" value="1"/>
</dbReference>
<keyword evidence="7 10" id="KW-0546">Nucleotide metabolism</keyword>
<accession>A0A0D1EB42</accession>
<name>A0A0D1EB42_9RHOB</name>
<dbReference type="STRING" id="935700.jaqu_32990"/>
<keyword evidence="13" id="KW-1185">Reference proteome</keyword>
<keyword evidence="4 10" id="KW-0547">Nucleotide-binding</keyword>
<organism evidence="12 13">
    <name type="scientific">Jannaschia aquimarina</name>
    <dbReference type="NCBI Taxonomy" id="935700"/>
    <lineage>
        <taxon>Bacteria</taxon>
        <taxon>Pseudomonadati</taxon>
        <taxon>Pseudomonadota</taxon>
        <taxon>Alphaproteobacteria</taxon>
        <taxon>Rhodobacterales</taxon>
        <taxon>Roseobacteraceae</taxon>
        <taxon>Jannaschia</taxon>
    </lineage>
</organism>
<feature type="binding site" evidence="10">
    <location>
        <position position="73"/>
    </location>
    <ligand>
        <name>Mg(2+)</name>
        <dbReference type="ChEBI" id="CHEBI:18420"/>
    </ligand>
</feature>
<evidence type="ECO:0000256" key="10">
    <source>
        <dbReference type="HAMAP-Rule" id="MF_01405"/>
    </source>
</evidence>
<dbReference type="OrthoDB" id="9807456at2"/>
<keyword evidence="3 10" id="KW-0479">Metal-binding</keyword>
<dbReference type="GO" id="GO:0005829">
    <property type="term" value="C:cytosol"/>
    <property type="evidence" value="ECO:0007669"/>
    <property type="project" value="TreeGrafter"/>
</dbReference>
<dbReference type="GO" id="GO:0000166">
    <property type="term" value="F:nucleotide binding"/>
    <property type="evidence" value="ECO:0007669"/>
    <property type="project" value="UniProtKB-KW"/>
</dbReference>
<dbReference type="Proteomes" id="UP000032232">
    <property type="component" value="Unassembled WGS sequence"/>
</dbReference>
<protein>
    <recommendedName>
        <fullName evidence="10">dITP/XTP pyrophosphatase</fullName>
        <ecNumber evidence="10">3.6.1.66</ecNumber>
    </recommendedName>
    <alternativeName>
        <fullName evidence="10">Non-canonical purine NTP pyrophosphatase</fullName>
    </alternativeName>
    <alternativeName>
        <fullName evidence="10">Non-standard purine NTP pyrophosphatase</fullName>
    </alternativeName>
    <alternativeName>
        <fullName evidence="10">Nucleoside-triphosphate diphosphatase</fullName>
    </alternativeName>
    <alternativeName>
        <fullName evidence="10">Nucleoside-triphosphate pyrophosphatase</fullName>
        <shortName evidence="10">NTPase</shortName>
    </alternativeName>
</protein>
<feature type="binding site" evidence="10">
    <location>
        <begin position="159"/>
        <end position="162"/>
    </location>
    <ligand>
        <name>substrate</name>
    </ligand>
</feature>
<comment type="subunit">
    <text evidence="2 10">Homodimer.</text>
</comment>
<evidence type="ECO:0000256" key="9">
    <source>
        <dbReference type="ARBA" id="ARBA00052017"/>
    </source>
</evidence>
<dbReference type="InterPro" id="IPR002637">
    <property type="entry name" value="RdgB/HAM1"/>
</dbReference>
<dbReference type="AlphaFoldDB" id="A0A0D1EB42"/>
<evidence type="ECO:0000256" key="3">
    <source>
        <dbReference type="ARBA" id="ARBA00022723"/>
    </source>
</evidence>
<comment type="catalytic activity">
    <reaction evidence="8 10">
        <text>dITP + H2O = dIMP + diphosphate + H(+)</text>
        <dbReference type="Rhea" id="RHEA:28342"/>
        <dbReference type="ChEBI" id="CHEBI:15377"/>
        <dbReference type="ChEBI" id="CHEBI:15378"/>
        <dbReference type="ChEBI" id="CHEBI:33019"/>
        <dbReference type="ChEBI" id="CHEBI:61194"/>
        <dbReference type="ChEBI" id="CHEBI:61382"/>
        <dbReference type="EC" id="3.6.1.66"/>
    </reaction>
</comment>
<keyword evidence="5 10" id="KW-0378">Hydrolase</keyword>
<evidence type="ECO:0000256" key="8">
    <source>
        <dbReference type="ARBA" id="ARBA00051875"/>
    </source>
</evidence>
<feature type="binding site" evidence="10">
    <location>
        <position position="44"/>
    </location>
    <ligand>
        <name>Mg(2+)</name>
        <dbReference type="ChEBI" id="CHEBI:18420"/>
    </ligand>
</feature>
<evidence type="ECO:0000313" key="13">
    <source>
        <dbReference type="Proteomes" id="UP000032232"/>
    </source>
</evidence>
<reference evidence="12 13" key="1">
    <citation type="submission" date="2015-02" db="EMBL/GenBank/DDBJ databases">
        <title>Genome Sequence of Jannaschia aquimarina DSM28248, a member of the Roseobacter clade.</title>
        <authorList>
            <person name="Voget S."/>
            <person name="Daniel R."/>
        </authorList>
    </citation>
    <scope>NUCLEOTIDE SEQUENCE [LARGE SCALE GENOMIC DNA]</scope>
    <source>
        <strain evidence="12 13">GSW-M26</strain>
    </source>
</reference>
<comment type="similarity">
    <text evidence="1 10 11">Belongs to the HAM1 NTPase family.</text>
</comment>
<dbReference type="GO" id="GO:0036222">
    <property type="term" value="F:XTP diphosphatase activity"/>
    <property type="evidence" value="ECO:0007669"/>
    <property type="project" value="UniProtKB-UniRule"/>
</dbReference>
<sequence length="202" mass="21626">MKPLGDTLLVATHNAGKLEEFAALFAPLGIGVKGARAFDLPEPEETETTFLGNARIKARAAMEATGLPTLADDSGIEVDALGGAPGVYTADWAETPAGRDFMQAMERTHRELEARGAAEPRTARFRCTLVLLWPDGEEAVFEGAVEGRVTWPPRGLEGHGYDPIFVPDGHDITMGEMTFEQKNALSHRAAALAKLKAALDDA</sequence>
<dbReference type="GO" id="GO:0009146">
    <property type="term" value="P:purine nucleoside triphosphate catabolic process"/>
    <property type="evidence" value="ECO:0007669"/>
    <property type="project" value="UniProtKB-UniRule"/>
</dbReference>
<comment type="caution">
    <text evidence="12">The sequence shown here is derived from an EMBL/GenBank/DDBJ whole genome shotgun (WGS) entry which is preliminary data.</text>
</comment>
<feature type="binding site" evidence="10">
    <location>
        <position position="182"/>
    </location>
    <ligand>
        <name>substrate</name>
    </ligand>
</feature>
<dbReference type="InterPro" id="IPR029001">
    <property type="entry name" value="ITPase-like_fam"/>
</dbReference>
<dbReference type="FunFam" id="3.90.950.10:FF:000001">
    <property type="entry name" value="dITP/XTP pyrophosphatase"/>
    <property type="match status" value="1"/>
</dbReference>
<dbReference type="HAMAP" id="MF_01405">
    <property type="entry name" value="Non_canon_purine_NTPase"/>
    <property type="match status" value="1"/>
</dbReference>
<dbReference type="SUPFAM" id="SSF52972">
    <property type="entry name" value="ITPase-like"/>
    <property type="match status" value="1"/>
</dbReference>
<comment type="function">
    <text evidence="10">Pyrophosphatase that catalyzes the hydrolysis of nucleoside triphosphates to their monophosphate derivatives, with a high preference for the non-canonical purine nucleotides XTP (xanthosine triphosphate), dITP (deoxyinosine triphosphate) and ITP. Seems to function as a house-cleaning enzyme that removes non-canonical purine nucleotides from the nucleotide pool, thus preventing their incorporation into DNA/RNA and avoiding chromosomal lesions.</text>
</comment>
<dbReference type="EC" id="3.6.1.66" evidence="10"/>
<dbReference type="NCBIfam" id="TIGR00042">
    <property type="entry name" value="RdgB/HAM1 family non-canonical purine NTP pyrophosphatase"/>
    <property type="match status" value="1"/>
</dbReference>
<evidence type="ECO:0000256" key="11">
    <source>
        <dbReference type="RuleBase" id="RU003781"/>
    </source>
</evidence>
<dbReference type="PANTHER" id="PTHR11067:SF9">
    <property type="entry name" value="INOSINE TRIPHOSPHATE PYROPHOSPHATASE"/>
    <property type="match status" value="1"/>
</dbReference>
<dbReference type="PATRIC" id="fig|935700.4.peg.3405"/>
<evidence type="ECO:0000256" key="7">
    <source>
        <dbReference type="ARBA" id="ARBA00023080"/>
    </source>
</evidence>
<feature type="binding site" evidence="10">
    <location>
        <begin position="187"/>
        <end position="188"/>
    </location>
    <ligand>
        <name>substrate</name>
    </ligand>
</feature>
<evidence type="ECO:0000256" key="6">
    <source>
        <dbReference type="ARBA" id="ARBA00022842"/>
    </source>
</evidence>
<dbReference type="GO" id="GO:0009117">
    <property type="term" value="P:nucleotide metabolic process"/>
    <property type="evidence" value="ECO:0007669"/>
    <property type="project" value="UniProtKB-KW"/>
</dbReference>
<proteinExistence type="inferred from homology"/>
<dbReference type="EMBL" id="JYFE01000060">
    <property type="protein sequence ID" value="KIT14974.1"/>
    <property type="molecule type" value="Genomic_DNA"/>
</dbReference>
<dbReference type="InterPro" id="IPR020922">
    <property type="entry name" value="dITP/XTP_pyrophosphatase"/>
</dbReference>
<evidence type="ECO:0000313" key="12">
    <source>
        <dbReference type="EMBL" id="KIT14974.1"/>
    </source>
</evidence>
<comment type="cofactor">
    <cofactor evidence="10">
        <name>Mg(2+)</name>
        <dbReference type="ChEBI" id="CHEBI:18420"/>
    </cofactor>
    <text evidence="10">Binds 1 Mg(2+) ion per subunit.</text>
</comment>
<comment type="catalytic activity">
    <reaction evidence="9 10">
        <text>XTP + H2O = XMP + diphosphate + H(+)</text>
        <dbReference type="Rhea" id="RHEA:28610"/>
        <dbReference type="ChEBI" id="CHEBI:15377"/>
        <dbReference type="ChEBI" id="CHEBI:15378"/>
        <dbReference type="ChEBI" id="CHEBI:33019"/>
        <dbReference type="ChEBI" id="CHEBI:57464"/>
        <dbReference type="ChEBI" id="CHEBI:61314"/>
        <dbReference type="EC" id="3.6.1.66"/>
    </reaction>
</comment>
<dbReference type="CDD" id="cd00515">
    <property type="entry name" value="HAM1"/>
    <property type="match status" value="1"/>
</dbReference>
<gene>
    <name evidence="12" type="ORF">jaqu_32990</name>
</gene>
<comment type="catalytic activity">
    <reaction evidence="10">
        <text>ITP + H2O = IMP + diphosphate + H(+)</text>
        <dbReference type="Rhea" id="RHEA:29399"/>
        <dbReference type="ChEBI" id="CHEBI:15377"/>
        <dbReference type="ChEBI" id="CHEBI:15378"/>
        <dbReference type="ChEBI" id="CHEBI:33019"/>
        <dbReference type="ChEBI" id="CHEBI:58053"/>
        <dbReference type="ChEBI" id="CHEBI:61402"/>
        <dbReference type="EC" id="3.6.1.66"/>
    </reaction>
</comment>
<dbReference type="GO" id="GO:0035870">
    <property type="term" value="F:dITP diphosphatase activity"/>
    <property type="evidence" value="ECO:0007669"/>
    <property type="project" value="UniProtKB-UniRule"/>
</dbReference>
<dbReference type="Gene3D" id="3.90.950.10">
    <property type="match status" value="1"/>
</dbReference>
<evidence type="ECO:0000256" key="2">
    <source>
        <dbReference type="ARBA" id="ARBA00011738"/>
    </source>
</evidence>
<dbReference type="GO" id="GO:0017111">
    <property type="term" value="F:ribonucleoside triphosphate phosphatase activity"/>
    <property type="evidence" value="ECO:0007669"/>
    <property type="project" value="InterPro"/>
</dbReference>
<dbReference type="GO" id="GO:0036220">
    <property type="term" value="F:ITP diphosphatase activity"/>
    <property type="evidence" value="ECO:0007669"/>
    <property type="project" value="UniProtKB-UniRule"/>
</dbReference>
<evidence type="ECO:0000256" key="1">
    <source>
        <dbReference type="ARBA" id="ARBA00008023"/>
    </source>
</evidence>
<evidence type="ECO:0000256" key="4">
    <source>
        <dbReference type="ARBA" id="ARBA00022741"/>
    </source>
</evidence>
<keyword evidence="6 10" id="KW-0460">Magnesium</keyword>
<feature type="binding site" evidence="10">
    <location>
        <position position="74"/>
    </location>
    <ligand>
        <name>substrate</name>
    </ligand>
</feature>